<evidence type="ECO:0000256" key="1">
    <source>
        <dbReference type="SAM" id="MobiDB-lite"/>
    </source>
</evidence>
<protein>
    <submittedName>
        <fullName evidence="2">Nicolin-1</fullName>
    </submittedName>
</protein>
<gene>
    <name evidence="2" type="ORF">Fcan01_11921</name>
</gene>
<evidence type="ECO:0000313" key="2">
    <source>
        <dbReference type="EMBL" id="OXA52450.1"/>
    </source>
</evidence>
<dbReference type="InterPro" id="IPR040235">
    <property type="entry name" value="Nicolin-1"/>
</dbReference>
<proteinExistence type="predicted"/>
<evidence type="ECO:0000313" key="3">
    <source>
        <dbReference type="Proteomes" id="UP000198287"/>
    </source>
</evidence>
<dbReference type="GO" id="GO:0005654">
    <property type="term" value="C:nucleoplasm"/>
    <property type="evidence" value="ECO:0007669"/>
    <property type="project" value="TreeGrafter"/>
</dbReference>
<accession>A0A226E578</accession>
<comment type="caution">
    <text evidence="2">The sequence shown here is derived from an EMBL/GenBank/DDBJ whole genome shotgun (WGS) entry which is preliminary data.</text>
</comment>
<sequence length="263" mass="29329">MGEKVVVPFTIKGPTPTHCCLDGCGGGGVKKIGSSIIDLHFSQGSQLGELVFTNFYSAFISVYVKRCAVGESPEKSTLSQQQQQQKVSFEDPTGRYRRVPSASGSGRGKSVLLDLAERPWEYCTSKRLMPWPHFELGSQDVFSIQATESLTEWRDVFVMRLVIHQPSSVWKKFSLEGINIFRNLSTRGGFALGDAASKQARLQTLIWPHIFLIILRFWLVAEGLSTRSPYGEHATNVEWNDRGTRAGKVGNEYQQQQQVIQGG</sequence>
<keyword evidence="3" id="KW-1185">Reference proteome</keyword>
<dbReference type="EMBL" id="LNIX01000006">
    <property type="protein sequence ID" value="OXA52450.1"/>
    <property type="molecule type" value="Genomic_DNA"/>
</dbReference>
<dbReference type="OrthoDB" id="73161at2759"/>
<dbReference type="STRING" id="158441.A0A226E578"/>
<dbReference type="Proteomes" id="UP000198287">
    <property type="component" value="Unassembled WGS sequence"/>
</dbReference>
<organism evidence="2 3">
    <name type="scientific">Folsomia candida</name>
    <name type="common">Springtail</name>
    <dbReference type="NCBI Taxonomy" id="158441"/>
    <lineage>
        <taxon>Eukaryota</taxon>
        <taxon>Metazoa</taxon>
        <taxon>Ecdysozoa</taxon>
        <taxon>Arthropoda</taxon>
        <taxon>Hexapoda</taxon>
        <taxon>Collembola</taxon>
        <taxon>Entomobryomorpha</taxon>
        <taxon>Isotomoidea</taxon>
        <taxon>Isotomidae</taxon>
        <taxon>Proisotominae</taxon>
        <taxon>Folsomia</taxon>
    </lineage>
</organism>
<name>A0A226E578_FOLCA</name>
<reference evidence="2 3" key="1">
    <citation type="submission" date="2015-12" db="EMBL/GenBank/DDBJ databases">
        <title>The genome of Folsomia candida.</title>
        <authorList>
            <person name="Faddeeva A."/>
            <person name="Derks M.F."/>
            <person name="Anvar Y."/>
            <person name="Smit S."/>
            <person name="Van Straalen N."/>
            <person name="Roelofs D."/>
        </authorList>
    </citation>
    <scope>NUCLEOTIDE SEQUENCE [LARGE SCALE GENOMIC DNA]</scope>
    <source>
        <strain evidence="2 3">VU population</strain>
        <tissue evidence="2">Whole body</tissue>
    </source>
</reference>
<dbReference type="AlphaFoldDB" id="A0A226E578"/>
<dbReference type="PANTHER" id="PTHR31239">
    <property type="entry name" value="NICOLIN 1"/>
    <property type="match status" value="1"/>
</dbReference>
<feature type="region of interest" description="Disordered" evidence="1">
    <location>
        <begin position="74"/>
        <end position="107"/>
    </location>
</feature>
<dbReference type="PANTHER" id="PTHR31239:SF2">
    <property type="entry name" value="NICOLIN-1"/>
    <property type="match status" value="1"/>
</dbReference>